<dbReference type="SUPFAM" id="SSF56219">
    <property type="entry name" value="DNase I-like"/>
    <property type="match status" value="1"/>
</dbReference>
<evidence type="ECO:0008006" key="4">
    <source>
        <dbReference type="Google" id="ProtNLM"/>
    </source>
</evidence>
<dbReference type="PANTHER" id="PTHR35218">
    <property type="entry name" value="RNASE H DOMAIN-CONTAINING PROTEIN"/>
    <property type="match status" value="1"/>
</dbReference>
<evidence type="ECO:0000313" key="1">
    <source>
        <dbReference type="EMBL" id="KAF7824218.1"/>
    </source>
</evidence>
<reference evidence="2" key="1">
    <citation type="submission" date="2020-09" db="EMBL/GenBank/DDBJ databases">
        <title>Genome-Enabled Discovery of Anthraquinone Biosynthesis in Senna tora.</title>
        <authorList>
            <person name="Kang S.-H."/>
            <person name="Pandey R.P."/>
            <person name="Lee C.-M."/>
            <person name="Sim J.-S."/>
            <person name="Jeong J.-T."/>
            <person name="Choi B.-S."/>
            <person name="Jung M."/>
            <person name="Ginzburg D."/>
            <person name="Zhao K."/>
            <person name="Won S.Y."/>
            <person name="Oh T.-J."/>
            <person name="Yu Y."/>
            <person name="Kim N.-H."/>
            <person name="Lee O.R."/>
            <person name="Lee T.-H."/>
            <person name="Bashyal P."/>
            <person name="Kim T.-S."/>
            <person name="Lee W.-H."/>
            <person name="Kawkins C."/>
            <person name="Kim C.-K."/>
            <person name="Kim J.S."/>
            <person name="Ahn B.O."/>
            <person name="Rhee S.Y."/>
            <person name="Sohng J.K."/>
        </authorList>
    </citation>
    <scope>NUCLEOTIDE SEQUENCE</scope>
    <source>
        <tissue evidence="2">Leaf</tissue>
    </source>
</reference>
<dbReference type="Proteomes" id="UP000634136">
    <property type="component" value="Unassembled WGS sequence"/>
</dbReference>
<evidence type="ECO:0000313" key="2">
    <source>
        <dbReference type="EMBL" id="KAF7824225.1"/>
    </source>
</evidence>
<dbReference type="PANTHER" id="PTHR35218:SF9">
    <property type="entry name" value="ENDONUCLEASE_EXONUCLEASE_PHOSPHATASE DOMAIN-CONTAINING PROTEIN"/>
    <property type="match status" value="1"/>
</dbReference>
<proteinExistence type="predicted"/>
<name>A0A834WI32_9FABA</name>
<sequence>MLEIRVRHVVCVVGFQSVFITFTEFAVSFKSSFTLENGTLNYQANITPISFLGFSPLEPQPAQPFELPSSSRDPHIPPFKNILAWNVRGIGGADFRRIFRDMVNLHNPTAIILTETHLSGARAEAVISTLGFESFVRVHSMGCTGGIWLLWHPQSIHVAPIGATI</sequence>
<organism evidence="2 3">
    <name type="scientific">Senna tora</name>
    <dbReference type="NCBI Taxonomy" id="362788"/>
    <lineage>
        <taxon>Eukaryota</taxon>
        <taxon>Viridiplantae</taxon>
        <taxon>Streptophyta</taxon>
        <taxon>Embryophyta</taxon>
        <taxon>Tracheophyta</taxon>
        <taxon>Spermatophyta</taxon>
        <taxon>Magnoliopsida</taxon>
        <taxon>eudicotyledons</taxon>
        <taxon>Gunneridae</taxon>
        <taxon>Pentapetalae</taxon>
        <taxon>rosids</taxon>
        <taxon>fabids</taxon>
        <taxon>Fabales</taxon>
        <taxon>Fabaceae</taxon>
        <taxon>Caesalpinioideae</taxon>
        <taxon>Cassia clade</taxon>
        <taxon>Senna</taxon>
    </lineage>
</organism>
<dbReference type="Gene3D" id="3.60.10.10">
    <property type="entry name" value="Endonuclease/exonuclease/phosphatase"/>
    <property type="match status" value="1"/>
</dbReference>
<dbReference type="EMBL" id="JAAIUW010000007">
    <property type="protein sequence ID" value="KAF7824218.1"/>
    <property type="molecule type" value="Genomic_DNA"/>
</dbReference>
<dbReference type="OrthoDB" id="1434605at2759"/>
<comment type="caution">
    <text evidence="2">The sequence shown here is derived from an EMBL/GenBank/DDBJ whole genome shotgun (WGS) entry which is preliminary data.</text>
</comment>
<keyword evidence="3" id="KW-1185">Reference proteome</keyword>
<dbReference type="AlphaFoldDB" id="A0A834WI32"/>
<dbReference type="InterPro" id="IPR036691">
    <property type="entry name" value="Endo/exonu/phosph_ase_sf"/>
</dbReference>
<gene>
    <name evidence="1" type="ORF">G2W53_022362</name>
    <name evidence="2" type="ORF">G2W53_022369</name>
</gene>
<evidence type="ECO:0000313" key="3">
    <source>
        <dbReference type="Proteomes" id="UP000634136"/>
    </source>
</evidence>
<dbReference type="EMBL" id="JAAIUW010000007">
    <property type="protein sequence ID" value="KAF7824225.1"/>
    <property type="molecule type" value="Genomic_DNA"/>
</dbReference>
<protein>
    <recommendedName>
        <fullName evidence="4">Endonuclease/exonuclease/phosphatase domain-containing protein</fullName>
    </recommendedName>
</protein>
<accession>A0A834WI32</accession>